<feature type="transmembrane region" description="Helical" evidence="6">
    <location>
        <begin position="275"/>
        <end position="300"/>
    </location>
</feature>
<feature type="transmembrane region" description="Helical" evidence="6">
    <location>
        <begin position="338"/>
        <end position="361"/>
    </location>
</feature>
<feature type="transmembrane region" description="Helical" evidence="6">
    <location>
        <begin position="312"/>
        <end position="332"/>
    </location>
</feature>
<keyword evidence="3 6" id="KW-1133">Transmembrane helix</keyword>
<dbReference type="RefSeq" id="WP_256697908.1">
    <property type="nucleotide sequence ID" value="NZ_JANIES010000001.1"/>
</dbReference>
<feature type="transmembrane region" description="Helical" evidence="6">
    <location>
        <begin position="243"/>
        <end position="263"/>
    </location>
</feature>
<dbReference type="NCBIfam" id="TIGR00893">
    <property type="entry name" value="2A0114"/>
    <property type="match status" value="1"/>
</dbReference>
<comment type="similarity">
    <text evidence="5">Belongs to the major facilitator superfamily. Phthalate permease family.</text>
</comment>
<dbReference type="InterPro" id="IPR050382">
    <property type="entry name" value="MFS_Na/Anion_cotransporter"/>
</dbReference>
<name>A0ABT1VEG5_9GAMM</name>
<comment type="subcellular location">
    <subcellularLocation>
        <location evidence="1">Membrane</location>
        <topology evidence="1">Multi-pass membrane protein</topology>
    </subcellularLocation>
</comment>
<dbReference type="PANTHER" id="PTHR11662:SF333">
    <property type="entry name" value="D-GALACTONATE TRANSPORTER"/>
    <property type="match status" value="1"/>
</dbReference>
<feature type="transmembrane region" description="Helical" evidence="6">
    <location>
        <begin position="81"/>
        <end position="108"/>
    </location>
</feature>
<dbReference type="Proteomes" id="UP001300015">
    <property type="component" value="Unassembled WGS sequence"/>
</dbReference>
<reference evidence="8 9" key="1">
    <citation type="submission" date="2022-07" db="EMBL/GenBank/DDBJ databases">
        <title>Pantoea trifolii sp. nov. isolated from root nodules of Trifolium rubens.</title>
        <authorList>
            <person name="Kalita M."/>
            <person name="Wdowiak-Wrobel S."/>
            <person name="Marek-Kozaczuk M."/>
            <person name="Palusinska-Szysz M."/>
            <person name="Sokolowski W."/>
            <person name="Coutinho T."/>
            <person name="Hlahane L."/>
        </authorList>
    </citation>
    <scope>NUCLEOTIDE SEQUENCE [LARGE SCALE GENOMIC DNA]</scope>
    <source>
        <strain evidence="8 9">MMK2</strain>
    </source>
</reference>
<dbReference type="CDD" id="cd17319">
    <property type="entry name" value="MFS_ExuT_GudP_like"/>
    <property type="match status" value="1"/>
</dbReference>
<dbReference type="EMBL" id="JANIET010000001">
    <property type="protein sequence ID" value="MCQ8225915.1"/>
    <property type="molecule type" value="Genomic_DNA"/>
</dbReference>
<sequence>MDLSAVQAKPTRRRYITLLMIFITVVICYVDRANLAVASAHIQEEFGITKAQMGYVFSAFAWLYTLCQIPGGWFLDRVGSRLTYFIAIFGWSVATLLQGFATGLLSLIGLRAITGIFEAPAFPTNNRLVTSWFPEQERASAVGFYTSGQFVGLAFLTPLLIWIQELLSWHWVFIITGGIGIVWSFIWIKFYQAPSQSKGINKAELEYIREGGAMVDGDAPSEKKTRTKLTAADWKLVFHRKLCGVYLGQFAVTSTLWFFLTWFPNYLTQEKHIAALTAGFMTTVPFLAAFVGVILSGIVADRLVRSGRSLGFARKTPIICGLLISTCIMGANYTNDPIWIMTLMAIAFFGNGFASITWSLVSSLAPVRLIGLTGGMFNFVGGLGGITVPLVVGYLAQDYGFAPALVYISAVALIGALSYILLVGDVKRVG</sequence>
<dbReference type="InterPro" id="IPR011701">
    <property type="entry name" value="MFS"/>
</dbReference>
<accession>A0ABT1VEG5</accession>
<evidence type="ECO:0000256" key="5">
    <source>
        <dbReference type="ARBA" id="ARBA00038514"/>
    </source>
</evidence>
<evidence type="ECO:0000256" key="1">
    <source>
        <dbReference type="ARBA" id="ARBA00004141"/>
    </source>
</evidence>
<dbReference type="InterPro" id="IPR000849">
    <property type="entry name" value="Sugar_P_transporter"/>
</dbReference>
<feature type="transmembrane region" description="Helical" evidence="6">
    <location>
        <begin position="15"/>
        <end position="32"/>
    </location>
</feature>
<evidence type="ECO:0000256" key="3">
    <source>
        <dbReference type="ARBA" id="ARBA00022989"/>
    </source>
</evidence>
<gene>
    <name evidence="8" type="ORF">NQH49_00220</name>
</gene>
<feature type="transmembrane region" description="Helical" evidence="6">
    <location>
        <begin position="401"/>
        <end position="422"/>
    </location>
</feature>
<dbReference type="InterPro" id="IPR036259">
    <property type="entry name" value="MFS_trans_sf"/>
</dbReference>
<dbReference type="PANTHER" id="PTHR11662">
    <property type="entry name" value="SOLUTE CARRIER FAMILY 17"/>
    <property type="match status" value="1"/>
</dbReference>
<keyword evidence="2 6" id="KW-0812">Transmembrane</keyword>
<keyword evidence="9" id="KW-1185">Reference proteome</keyword>
<dbReference type="SUPFAM" id="SSF103473">
    <property type="entry name" value="MFS general substrate transporter"/>
    <property type="match status" value="1"/>
</dbReference>
<organism evidence="8 9">
    <name type="scientific">Pantoea trifolii</name>
    <dbReference type="NCBI Taxonomy" id="2968030"/>
    <lineage>
        <taxon>Bacteria</taxon>
        <taxon>Pseudomonadati</taxon>
        <taxon>Pseudomonadota</taxon>
        <taxon>Gammaproteobacteria</taxon>
        <taxon>Enterobacterales</taxon>
        <taxon>Erwiniaceae</taxon>
        <taxon>Pantoea</taxon>
    </lineage>
</organism>
<feature type="transmembrane region" description="Helical" evidence="6">
    <location>
        <begin position="373"/>
        <end position="395"/>
    </location>
</feature>
<feature type="transmembrane region" description="Helical" evidence="6">
    <location>
        <begin position="169"/>
        <end position="188"/>
    </location>
</feature>
<dbReference type="Pfam" id="PF07690">
    <property type="entry name" value="MFS_1"/>
    <property type="match status" value="1"/>
</dbReference>
<evidence type="ECO:0000313" key="8">
    <source>
        <dbReference type="EMBL" id="MCQ8225915.1"/>
    </source>
</evidence>
<proteinExistence type="inferred from homology"/>
<evidence type="ECO:0000256" key="2">
    <source>
        <dbReference type="ARBA" id="ARBA00022692"/>
    </source>
</evidence>
<dbReference type="InterPro" id="IPR020846">
    <property type="entry name" value="MFS_dom"/>
</dbReference>
<evidence type="ECO:0000256" key="4">
    <source>
        <dbReference type="ARBA" id="ARBA00023136"/>
    </source>
</evidence>
<dbReference type="PIRSF" id="PIRSF002808">
    <property type="entry name" value="Hexose_phosphate_transp"/>
    <property type="match status" value="1"/>
</dbReference>
<keyword evidence="4 6" id="KW-0472">Membrane</keyword>
<protein>
    <submittedName>
        <fullName evidence="8">MFS transporter</fullName>
    </submittedName>
</protein>
<feature type="transmembrane region" description="Helical" evidence="6">
    <location>
        <begin position="53"/>
        <end position="75"/>
    </location>
</feature>
<dbReference type="PROSITE" id="PS50850">
    <property type="entry name" value="MFS"/>
    <property type="match status" value="1"/>
</dbReference>
<feature type="transmembrane region" description="Helical" evidence="6">
    <location>
        <begin position="142"/>
        <end position="163"/>
    </location>
</feature>
<dbReference type="NCBIfam" id="TIGR00881">
    <property type="entry name" value="2A0104"/>
    <property type="match status" value="1"/>
</dbReference>
<comment type="caution">
    <text evidence="8">The sequence shown here is derived from an EMBL/GenBank/DDBJ whole genome shotgun (WGS) entry which is preliminary data.</text>
</comment>
<evidence type="ECO:0000313" key="9">
    <source>
        <dbReference type="Proteomes" id="UP001300015"/>
    </source>
</evidence>
<evidence type="ECO:0000259" key="7">
    <source>
        <dbReference type="PROSITE" id="PS50850"/>
    </source>
</evidence>
<feature type="domain" description="Major facilitator superfamily (MFS) profile" evidence="7">
    <location>
        <begin position="17"/>
        <end position="427"/>
    </location>
</feature>
<dbReference type="Gene3D" id="1.20.1250.20">
    <property type="entry name" value="MFS general substrate transporter like domains"/>
    <property type="match status" value="2"/>
</dbReference>
<evidence type="ECO:0000256" key="6">
    <source>
        <dbReference type="SAM" id="Phobius"/>
    </source>
</evidence>